<dbReference type="Gene3D" id="2.60.40.2080">
    <property type="match status" value="1"/>
</dbReference>
<dbReference type="Proteomes" id="UP000507470">
    <property type="component" value="Unassembled WGS sequence"/>
</dbReference>
<dbReference type="EMBL" id="CACVKT020005208">
    <property type="protein sequence ID" value="CAC5393772.1"/>
    <property type="molecule type" value="Genomic_DNA"/>
</dbReference>
<dbReference type="AlphaFoldDB" id="A0A6J8CEH2"/>
<dbReference type="InterPro" id="IPR019019">
    <property type="entry name" value="H-type_lectin_domain"/>
</dbReference>
<evidence type="ECO:0000313" key="3">
    <source>
        <dbReference type="Proteomes" id="UP000507470"/>
    </source>
</evidence>
<feature type="domain" description="H-type lectin" evidence="1">
    <location>
        <begin position="73"/>
        <end position="126"/>
    </location>
</feature>
<dbReference type="OrthoDB" id="6155039at2759"/>
<dbReference type="GO" id="GO:0030246">
    <property type="term" value="F:carbohydrate binding"/>
    <property type="evidence" value="ECO:0007669"/>
    <property type="project" value="InterPro"/>
</dbReference>
<proteinExistence type="predicted"/>
<protein>
    <recommendedName>
        <fullName evidence="1">H-type lectin domain-containing protein</fullName>
    </recommendedName>
</protein>
<sequence>MISSVHASHLNRDLTQYINEQIKLGLAQAKDEVIHQMEVLVAEYASKTRQGCQSGVFGEHAYPEMKFPASGYITFNPPFTAVPALVYGLYLYDSSKDTNSRLVTDVSNLSKSGFNLKIKPLQEQKCGELVFPGWLVLNQLIFNANIKLFCEIKGIFISLYFVCFSYNLSIDGCTIP</sequence>
<dbReference type="InterPro" id="IPR037221">
    <property type="entry name" value="H-type_lectin_dom_sf"/>
</dbReference>
<dbReference type="Pfam" id="PF09458">
    <property type="entry name" value="H_lectin"/>
    <property type="match status" value="1"/>
</dbReference>
<reference evidence="2 3" key="1">
    <citation type="submission" date="2020-06" db="EMBL/GenBank/DDBJ databases">
        <authorList>
            <person name="Li R."/>
            <person name="Bekaert M."/>
        </authorList>
    </citation>
    <scope>NUCLEOTIDE SEQUENCE [LARGE SCALE GENOMIC DNA]</scope>
    <source>
        <strain evidence="3">wild</strain>
    </source>
</reference>
<accession>A0A6J8CEH2</accession>
<name>A0A6J8CEH2_MYTCO</name>
<dbReference type="GO" id="GO:0007155">
    <property type="term" value="P:cell adhesion"/>
    <property type="evidence" value="ECO:0007669"/>
    <property type="project" value="InterPro"/>
</dbReference>
<organism evidence="2 3">
    <name type="scientific">Mytilus coruscus</name>
    <name type="common">Sea mussel</name>
    <dbReference type="NCBI Taxonomy" id="42192"/>
    <lineage>
        <taxon>Eukaryota</taxon>
        <taxon>Metazoa</taxon>
        <taxon>Spiralia</taxon>
        <taxon>Lophotrochozoa</taxon>
        <taxon>Mollusca</taxon>
        <taxon>Bivalvia</taxon>
        <taxon>Autobranchia</taxon>
        <taxon>Pteriomorphia</taxon>
        <taxon>Mytilida</taxon>
        <taxon>Mytiloidea</taxon>
        <taxon>Mytilidae</taxon>
        <taxon>Mytilinae</taxon>
        <taxon>Mytilus</taxon>
    </lineage>
</organism>
<gene>
    <name evidence="2" type="ORF">MCOR_28593</name>
</gene>
<evidence type="ECO:0000259" key="1">
    <source>
        <dbReference type="Pfam" id="PF09458"/>
    </source>
</evidence>
<evidence type="ECO:0000313" key="2">
    <source>
        <dbReference type="EMBL" id="CAC5393772.1"/>
    </source>
</evidence>
<dbReference type="SUPFAM" id="SSF141086">
    <property type="entry name" value="Agglutinin HPA-like"/>
    <property type="match status" value="1"/>
</dbReference>
<keyword evidence="3" id="KW-1185">Reference proteome</keyword>